<dbReference type="PATRIC" id="fig|388467.6.peg.421"/>
<feature type="coiled-coil region" evidence="1">
    <location>
        <begin position="55"/>
        <end position="103"/>
    </location>
</feature>
<dbReference type="eggNOG" id="ENOG50336QD">
    <property type="taxonomic scope" value="Bacteria"/>
</dbReference>
<keyword evidence="1" id="KW-0175">Coiled coil</keyword>
<protein>
    <submittedName>
        <fullName evidence="2">Uncharacterized protein</fullName>
    </submittedName>
</protein>
<dbReference type="RefSeq" id="WP_042151735.1">
    <property type="nucleotide sequence ID" value="NZ_CM002803.1"/>
</dbReference>
<evidence type="ECO:0000256" key="1">
    <source>
        <dbReference type="SAM" id="Coils"/>
    </source>
</evidence>
<dbReference type="HOGENOM" id="CLU_127649_0_0_3"/>
<dbReference type="AlphaFoldDB" id="A0A073CC35"/>
<organism evidence="2 3">
    <name type="scientific">Planktothrix agardhii (strain NIVA-CYA 126/8)</name>
    <dbReference type="NCBI Taxonomy" id="388467"/>
    <lineage>
        <taxon>Bacteria</taxon>
        <taxon>Bacillati</taxon>
        <taxon>Cyanobacteriota</taxon>
        <taxon>Cyanophyceae</taxon>
        <taxon>Oscillatoriophycideae</taxon>
        <taxon>Oscillatoriales</taxon>
        <taxon>Microcoleaceae</taxon>
        <taxon>Planktothrix</taxon>
    </lineage>
</organism>
<gene>
    <name evidence="2" type="ORF">A19Y_0471</name>
</gene>
<dbReference type="EMBL" id="CM002803">
    <property type="protein sequence ID" value="KEI65676.1"/>
    <property type="molecule type" value="Genomic_DNA"/>
</dbReference>
<dbReference type="STRING" id="388467.A19Y_0471"/>
<keyword evidence="3" id="KW-1185">Reference proteome</keyword>
<reference evidence="2 3" key="1">
    <citation type="journal article" date="2014" name="Appl. Environ. Microbiol.">
        <title>Elucidation of insertion elements encoded on plasmids and in vitro construction of shuttle vectors from the toxic cyanobacterium Planktothrix.</title>
        <authorList>
            <person name="Christiansen G."/>
            <person name="Goesmann A."/>
            <person name="Kurmayer R."/>
        </authorList>
    </citation>
    <scope>NUCLEOTIDE SEQUENCE [LARGE SCALE GENOMIC DNA]</scope>
    <source>
        <strain evidence="2 3">NIVA-CYA 126/8</strain>
    </source>
</reference>
<name>A0A073CC35_PLAA1</name>
<evidence type="ECO:0000313" key="2">
    <source>
        <dbReference type="EMBL" id="KEI65676.1"/>
    </source>
</evidence>
<dbReference type="Proteomes" id="UP000027395">
    <property type="component" value="Chromosome"/>
</dbReference>
<evidence type="ECO:0000313" key="3">
    <source>
        <dbReference type="Proteomes" id="UP000027395"/>
    </source>
</evidence>
<accession>A0A073CC35</accession>
<proteinExistence type="predicted"/>
<sequence>MSQTLEDLQTEWDAIKDQINAVKAEYNRLRSKRSNFHVTVLFSSDSSPESLATLQQQTQDEAQRWSLNLQQLDQEIQATRIKLRQVRAKLAVKQAQINRFQAQKNWIELKKNCDRINQLANSLQEEIFLLCKNAENFQPISEDWLPKHPQLLELETINIPYVKIEDKQFKLTSKPINFNLE</sequence>